<dbReference type="RefSeq" id="WP_344927744.1">
    <property type="nucleotide sequence ID" value="NZ_BAABCW010000009.1"/>
</dbReference>
<keyword evidence="2" id="KW-1185">Reference proteome</keyword>
<gene>
    <name evidence="1" type="ORF">GCM10022393_24260</name>
</gene>
<protein>
    <submittedName>
        <fullName evidence="1">Uncharacterized protein</fullName>
    </submittedName>
</protein>
<dbReference type="EMBL" id="BAABCW010000009">
    <property type="protein sequence ID" value="GAA3510224.1"/>
    <property type="molecule type" value="Genomic_DNA"/>
</dbReference>
<proteinExistence type="predicted"/>
<evidence type="ECO:0000313" key="1">
    <source>
        <dbReference type="EMBL" id="GAA3510224.1"/>
    </source>
</evidence>
<comment type="caution">
    <text evidence="1">The sequence shown here is derived from an EMBL/GenBank/DDBJ whole genome shotgun (WGS) entry which is preliminary data.</text>
</comment>
<sequence>MIGIGFSIFSRATVDIPITLQTKQTIFKAGDNIVLRFTTNEQAVRLYCHSSYGVSILDANKDGKDVIFTIPDHFTSKKGVLNYKLVHTTKVVFEGVITIVANSETTTQLETYIGPPDITAGGKNHTMMVVIPTDSYDNPVEDSTSIKMKHQFLDTEKETIQFSKDFIGWERIFSFERSGRILASNEVNGTASKEFAIEVFSANAVDFEINYQRKHGYADGNQITTFTTSVIKDMYENIISDGTLVTFFVRNAKGMILKTNGTTVNGIAKGKLLHPDHMDQWEVKAYITGIAESTTLSLIYEQSTADFDVNFQNKNRRIRVGPLQSFMGQRMPDGAVITCLIYREGKYLETKTKTSSNGFVDFIVDEGFYPAGSYNFKIEGLGIHKEFKDVVL</sequence>
<accession>A0ABP6UN66</accession>
<organism evidence="1 2">
    <name type="scientific">Aquimarina addita</name>
    <dbReference type="NCBI Taxonomy" id="870485"/>
    <lineage>
        <taxon>Bacteria</taxon>
        <taxon>Pseudomonadati</taxon>
        <taxon>Bacteroidota</taxon>
        <taxon>Flavobacteriia</taxon>
        <taxon>Flavobacteriales</taxon>
        <taxon>Flavobacteriaceae</taxon>
        <taxon>Aquimarina</taxon>
    </lineage>
</organism>
<dbReference type="Proteomes" id="UP001500459">
    <property type="component" value="Unassembled WGS sequence"/>
</dbReference>
<reference evidence="2" key="1">
    <citation type="journal article" date="2019" name="Int. J. Syst. Evol. Microbiol.">
        <title>The Global Catalogue of Microorganisms (GCM) 10K type strain sequencing project: providing services to taxonomists for standard genome sequencing and annotation.</title>
        <authorList>
            <consortium name="The Broad Institute Genomics Platform"/>
            <consortium name="The Broad Institute Genome Sequencing Center for Infectious Disease"/>
            <person name="Wu L."/>
            <person name="Ma J."/>
        </authorList>
    </citation>
    <scope>NUCLEOTIDE SEQUENCE [LARGE SCALE GENOMIC DNA]</scope>
    <source>
        <strain evidence="2">JCM 17106</strain>
    </source>
</reference>
<name>A0ABP6UN66_9FLAO</name>
<evidence type="ECO:0000313" key="2">
    <source>
        <dbReference type="Proteomes" id="UP001500459"/>
    </source>
</evidence>